<dbReference type="AlphaFoldDB" id="A0A078MAB5"/>
<sequence>MITVLFFAKYKEELQTDQLQLDWQPQWQSLRDIRDHLAQRGAPWTILEDPKLMCALNEEMCSLSTPVKAGDEVVFFPMVTGG</sequence>
<dbReference type="EMBL" id="LM997413">
    <property type="protein sequence ID" value="CEA04343.1"/>
    <property type="molecule type" value="Genomic_DNA"/>
</dbReference>
<protein>
    <submittedName>
        <fullName evidence="1">Molybdopterin converting factor, small subunit</fullName>
    </submittedName>
</protein>
<dbReference type="PATRIC" id="fig|1461581.3.peg.1450"/>
<reference evidence="1" key="1">
    <citation type="submission" date="2014-07" db="EMBL/GenBank/DDBJ databases">
        <authorList>
            <person name="Urmite Genomes Urmite Genomes"/>
        </authorList>
    </citation>
    <scope>NUCLEOTIDE SEQUENCE</scope>
    <source>
        <strain evidence="1">12M76_air</strain>
    </source>
</reference>
<dbReference type="OrthoDB" id="9801945at2"/>
<dbReference type="InterPro" id="IPR016155">
    <property type="entry name" value="Mopterin_synth/thiamin_S_b"/>
</dbReference>
<dbReference type="SUPFAM" id="SSF54285">
    <property type="entry name" value="MoaD/ThiS"/>
    <property type="match status" value="1"/>
</dbReference>
<name>A0A078MAB5_9PSED</name>
<dbReference type="CDD" id="cd00754">
    <property type="entry name" value="Ubl_MoaD"/>
    <property type="match status" value="1"/>
</dbReference>
<dbReference type="RefSeq" id="WP_044499097.1">
    <property type="nucleotide sequence ID" value="NZ_LK391969.1"/>
</dbReference>
<dbReference type="Pfam" id="PF02597">
    <property type="entry name" value="ThiS"/>
    <property type="match status" value="1"/>
</dbReference>
<dbReference type="Gene3D" id="3.10.20.30">
    <property type="match status" value="1"/>
</dbReference>
<gene>
    <name evidence="1" type="primary">moaD</name>
    <name evidence="1" type="ORF">BN1049_01473</name>
</gene>
<dbReference type="InterPro" id="IPR012675">
    <property type="entry name" value="Beta-grasp_dom_sf"/>
</dbReference>
<proteinExistence type="predicted"/>
<organism evidence="1">
    <name type="scientific">Pseudomonas saudimassiliensis</name>
    <dbReference type="NCBI Taxonomy" id="1461581"/>
    <lineage>
        <taxon>Bacteria</taxon>
        <taxon>Pseudomonadati</taxon>
        <taxon>Pseudomonadota</taxon>
        <taxon>Gammaproteobacteria</taxon>
        <taxon>Pseudomonadales</taxon>
        <taxon>Pseudomonadaceae</taxon>
        <taxon>Pseudomonas</taxon>
    </lineage>
</organism>
<dbReference type="InterPro" id="IPR003749">
    <property type="entry name" value="ThiS/MoaD-like"/>
</dbReference>
<evidence type="ECO:0000313" key="1">
    <source>
        <dbReference type="EMBL" id="CEA04343.1"/>
    </source>
</evidence>
<dbReference type="EMBL" id="LK391969">
    <property type="protein sequence ID" value="CEF26540.1"/>
    <property type="molecule type" value="Genomic_DNA"/>
</dbReference>
<accession>A0A078MAB5</accession>